<dbReference type="EMBL" id="QXCT01000001">
    <property type="protein sequence ID" value="MDW9252380.1"/>
    <property type="molecule type" value="Genomic_DNA"/>
</dbReference>
<accession>A0AAW9CP30</accession>
<name>A0AAW9CP30_BURTH</name>
<proteinExistence type="predicted"/>
<organism evidence="1 2">
    <name type="scientific">Burkholderia thailandensis</name>
    <dbReference type="NCBI Taxonomy" id="57975"/>
    <lineage>
        <taxon>Bacteria</taxon>
        <taxon>Pseudomonadati</taxon>
        <taxon>Pseudomonadota</taxon>
        <taxon>Betaproteobacteria</taxon>
        <taxon>Burkholderiales</taxon>
        <taxon>Burkholderiaceae</taxon>
        <taxon>Burkholderia</taxon>
        <taxon>pseudomallei group</taxon>
    </lineage>
</organism>
<comment type="caution">
    <text evidence="1">The sequence shown here is derived from an EMBL/GenBank/DDBJ whole genome shotgun (WGS) entry which is preliminary data.</text>
</comment>
<dbReference type="Proteomes" id="UP001272137">
    <property type="component" value="Unassembled WGS sequence"/>
</dbReference>
<gene>
    <name evidence="1" type="ORF">C7S16_6734</name>
</gene>
<reference evidence="1" key="1">
    <citation type="submission" date="2018-08" db="EMBL/GenBank/DDBJ databases">
        <title>Identification of Burkholderia cepacia strains that express a Burkholderia pseudomallei-like capsular polysaccharide.</title>
        <authorList>
            <person name="Burtnick M.N."/>
            <person name="Vongsouvath M."/>
            <person name="Newton P."/>
            <person name="Wuthiekanun V."/>
            <person name="Limmathurotsakul D."/>
            <person name="Brett P.J."/>
            <person name="Chantratita N."/>
            <person name="Dance D.A."/>
        </authorList>
    </citation>
    <scope>NUCLEOTIDE SEQUENCE</scope>
    <source>
        <strain evidence="1">SBXCC001</strain>
    </source>
</reference>
<evidence type="ECO:0000313" key="2">
    <source>
        <dbReference type="Proteomes" id="UP001272137"/>
    </source>
</evidence>
<sequence length="76" mass="8141">MIEPRYSGRVFDARRRLAGVAANGAKCAVDVARCLEKTLCGLGFPGMRDRRHGRCSSVAGYDKPIASARIARCASA</sequence>
<protein>
    <submittedName>
        <fullName evidence="1">Uncharacterized protein</fullName>
    </submittedName>
</protein>
<dbReference type="AlphaFoldDB" id="A0AAW9CP30"/>
<evidence type="ECO:0000313" key="1">
    <source>
        <dbReference type="EMBL" id="MDW9252380.1"/>
    </source>
</evidence>